<sequence length="357" mass="39674">MPKAASARGGSASVSSAGRKRVNNTPKSRTLSSSSKSTPAAARSVFHTAGKYPIDYWYWLLSFALPAGFARCLAVIETFEAYFYDKNAAFNPIEPVKQQACWYPFAAFLHFACELLLPLDPFGGFGGGKSVRFWGQNLSRNQVIGKIISKATGIVYDHKRVSSHKQMIVKTLLCRYISHKENKDGRGRIAEALQQLAGTTKLERYLGSYLKDRDGSGDKTPEEMAARLLVLEQRTTIEPLPKTWCPRQKVLSLHPLLAFFLGLNGNSAANASVTEIFRADQAIHEGQTSSTFGRAWWNQCVMTNSNEKADYMELWWCKKIANPNFNPADFYREHGHPPASDEVVRLDKDPAGTSLAA</sequence>
<reference evidence="1" key="1">
    <citation type="submission" date="2023-04" db="EMBL/GenBank/DDBJ databases">
        <title>Draft Genome sequencing of Naganishia species isolated from polar environments using Oxford Nanopore Technology.</title>
        <authorList>
            <person name="Leo P."/>
            <person name="Venkateswaran K."/>
        </authorList>
    </citation>
    <scope>NUCLEOTIDE SEQUENCE</scope>
    <source>
        <strain evidence="1">MNA-CCFEE 5425</strain>
    </source>
</reference>
<gene>
    <name evidence="1" type="ORF">QFC22_004538</name>
</gene>
<comment type="caution">
    <text evidence="1">The sequence shown here is derived from an EMBL/GenBank/DDBJ whole genome shotgun (WGS) entry which is preliminary data.</text>
</comment>
<protein>
    <submittedName>
        <fullName evidence="1">Uncharacterized protein</fullName>
    </submittedName>
</protein>
<organism evidence="1 2">
    <name type="scientific">Naganishia vaughanmartiniae</name>
    <dbReference type="NCBI Taxonomy" id="1424756"/>
    <lineage>
        <taxon>Eukaryota</taxon>
        <taxon>Fungi</taxon>
        <taxon>Dikarya</taxon>
        <taxon>Basidiomycota</taxon>
        <taxon>Agaricomycotina</taxon>
        <taxon>Tremellomycetes</taxon>
        <taxon>Filobasidiales</taxon>
        <taxon>Filobasidiaceae</taxon>
        <taxon>Naganishia</taxon>
    </lineage>
</organism>
<dbReference type="EMBL" id="JASBWU010000013">
    <property type="protein sequence ID" value="KAJ9116881.1"/>
    <property type="molecule type" value="Genomic_DNA"/>
</dbReference>
<evidence type="ECO:0000313" key="1">
    <source>
        <dbReference type="EMBL" id="KAJ9116881.1"/>
    </source>
</evidence>
<proteinExistence type="predicted"/>
<dbReference type="Proteomes" id="UP001243375">
    <property type="component" value="Unassembled WGS sequence"/>
</dbReference>
<evidence type="ECO:0000313" key="2">
    <source>
        <dbReference type="Proteomes" id="UP001243375"/>
    </source>
</evidence>
<accession>A0ACC2X0E3</accession>
<keyword evidence="2" id="KW-1185">Reference proteome</keyword>
<name>A0ACC2X0E3_9TREE</name>